<sequence>MRASISLTPRATAIVASSVLSVLPMTDMTATAEAAERVGVASAVTPKAASTPPGAGTRTLKIGKSVFYNERITTSDSGVVQVLLVDGSTFTVGPRSSLIIDKFVYNPHKGAGEITATLSKGALRFVGGKLSKQEPAVKVKTPAGELTVRGGIFQGIVNNSNQAVFAFVFGDYLTLNRKGRRYVIKQNGNLFAIGNSGPPIIRRTTQTDTNLILAAISGGAVAKVYKTKGNGWPFYYGVQPSGRYPDQPFVRDQYYDNLPIKLHRVPEPKVHVPHVRRPEPPAPPVRVPKPPTVTQGPVYTAPSPGFSCANC</sequence>
<dbReference type="AlphaFoldDB" id="A0A0A8K400"/>
<proteinExistence type="predicted"/>
<dbReference type="Pfam" id="PF04773">
    <property type="entry name" value="FecR"/>
    <property type="match status" value="1"/>
</dbReference>
<organism evidence="3 4">
    <name type="scientific">Methyloceanibacter caenitepidi</name>
    <dbReference type="NCBI Taxonomy" id="1384459"/>
    <lineage>
        <taxon>Bacteria</taxon>
        <taxon>Pseudomonadati</taxon>
        <taxon>Pseudomonadota</taxon>
        <taxon>Alphaproteobacteria</taxon>
        <taxon>Hyphomicrobiales</taxon>
        <taxon>Hyphomicrobiaceae</taxon>
        <taxon>Methyloceanibacter</taxon>
    </lineage>
</organism>
<reference evidence="3 4" key="1">
    <citation type="submission" date="2014-09" db="EMBL/GenBank/DDBJ databases">
        <title>Genome sequencing of Methyloceanibacter caenitepidi Gela4.</title>
        <authorList>
            <person name="Takeuchi M."/>
            <person name="Susumu S."/>
            <person name="Kamagata Y."/>
            <person name="Oshima K."/>
            <person name="Hattori M."/>
            <person name="Iwasaki W."/>
        </authorList>
    </citation>
    <scope>NUCLEOTIDE SEQUENCE [LARGE SCALE GENOMIC DNA]</scope>
    <source>
        <strain evidence="3 4">Gela4</strain>
    </source>
</reference>
<dbReference type="HOGENOM" id="CLU_893733_0_0_5"/>
<evidence type="ECO:0000259" key="2">
    <source>
        <dbReference type="Pfam" id="PF04773"/>
    </source>
</evidence>
<evidence type="ECO:0000313" key="3">
    <source>
        <dbReference type="EMBL" id="BAQ17635.1"/>
    </source>
</evidence>
<protein>
    <recommendedName>
        <fullName evidence="2">FecR protein domain-containing protein</fullName>
    </recommendedName>
</protein>
<feature type="compositionally biased region" description="Pro residues" evidence="1">
    <location>
        <begin position="280"/>
        <end position="291"/>
    </location>
</feature>
<evidence type="ECO:0000256" key="1">
    <source>
        <dbReference type="SAM" id="MobiDB-lite"/>
    </source>
</evidence>
<evidence type="ECO:0000313" key="4">
    <source>
        <dbReference type="Proteomes" id="UP000031643"/>
    </source>
</evidence>
<feature type="domain" description="FecR protein" evidence="2">
    <location>
        <begin position="71"/>
        <end position="163"/>
    </location>
</feature>
<dbReference type="STRING" id="1384459.GL4_2192"/>
<dbReference type="Proteomes" id="UP000031643">
    <property type="component" value="Chromosome"/>
</dbReference>
<feature type="region of interest" description="Disordered" evidence="1">
    <location>
        <begin position="272"/>
        <end position="298"/>
    </location>
</feature>
<keyword evidence="4" id="KW-1185">Reference proteome</keyword>
<dbReference type="KEGG" id="mcg:GL4_2192"/>
<gene>
    <name evidence="3" type="ORF">GL4_2192</name>
</gene>
<dbReference type="EMBL" id="AP014648">
    <property type="protein sequence ID" value="BAQ17635.1"/>
    <property type="molecule type" value="Genomic_DNA"/>
</dbReference>
<accession>A0A0A8K400</accession>
<name>A0A0A8K400_9HYPH</name>
<dbReference type="InterPro" id="IPR006860">
    <property type="entry name" value="FecR"/>
</dbReference>